<dbReference type="InterPro" id="IPR036296">
    <property type="entry name" value="SKP1-like_dim_sf"/>
</dbReference>
<evidence type="ECO:0000313" key="3">
    <source>
        <dbReference type="EMBL" id="VDO11286.1"/>
    </source>
</evidence>
<organism evidence="5">
    <name type="scientific">Rodentolepis nana</name>
    <name type="common">Dwarf tapeworm</name>
    <name type="synonym">Hymenolepis nana</name>
    <dbReference type="NCBI Taxonomy" id="102285"/>
    <lineage>
        <taxon>Eukaryota</taxon>
        <taxon>Metazoa</taxon>
        <taxon>Spiralia</taxon>
        <taxon>Lophotrochozoa</taxon>
        <taxon>Platyhelminthes</taxon>
        <taxon>Cestoda</taxon>
        <taxon>Eucestoda</taxon>
        <taxon>Cyclophyllidea</taxon>
        <taxon>Hymenolepididae</taxon>
        <taxon>Rodentolepis</taxon>
    </lineage>
</organism>
<gene>
    <name evidence="3" type="ORF">HNAJ_LOCUS11762</name>
</gene>
<dbReference type="SUPFAM" id="SSF81382">
    <property type="entry name" value="Skp1 dimerisation domain-like"/>
    <property type="match status" value="1"/>
</dbReference>
<evidence type="ECO:0000313" key="5">
    <source>
        <dbReference type="WBParaSite" id="HNAJ_0001177301-mRNA-1"/>
    </source>
</evidence>
<dbReference type="InterPro" id="IPR016073">
    <property type="entry name" value="Skp1_comp_POZ"/>
</dbReference>
<name>A0A0R3TVC8_RODNA</name>
<dbReference type="Pfam" id="PF03931">
    <property type="entry name" value="Skp1_POZ"/>
    <property type="match status" value="1"/>
</dbReference>
<dbReference type="EMBL" id="UZAE01013776">
    <property type="protein sequence ID" value="VDO11286.1"/>
    <property type="molecule type" value="Genomic_DNA"/>
</dbReference>
<accession>A0A0R3TVC8</accession>
<dbReference type="WBParaSite" id="HNAJ_0001177301-mRNA-1">
    <property type="protein sequence ID" value="HNAJ_0001177301-mRNA-1"/>
    <property type="gene ID" value="HNAJ_0001177301"/>
</dbReference>
<dbReference type="OrthoDB" id="2342932at2759"/>
<dbReference type="InterPro" id="IPR011333">
    <property type="entry name" value="SKP1/BTB/POZ_sf"/>
</dbReference>
<dbReference type="Gene3D" id="3.30.710.10">
    <property type="entry name" value="Potassium Channel Kv1.1, Chain A"/>
    <property type="match status" value="1"/>
</dbReference>
<dbReference type="GO" id="GO:0006511">
    <property type="term" value="P:ubiquitin-dependent protein catabolic process"/>
    <property type="evidence" value="ECO:0007669"/>
    <property type="project" value="InterPro"/>
</dbReference>
<reference evidence="3 4" key="2">
    <citation type="submission" date="2018-11" db="EMBL/GenBank/DDBJ databases">
        <authorList>
            <consortium name="Pathogen Informatics"/>
        </authorList>
    </citation>
    <scope>NUCLEOTIDE SEQUENCE [LARGE SCALE GENOMIC DNA]</scope>
</reference>
<reference evidence="5" key="1">
    <citation type="submission" date="2017-02" db="UniProtKB">
        <authorList>
            <consortium name="WormBaseParasite"/>
        </authorList>
    </citation>
    <scope>IDENTIFICATION</scope>
</reference>
<dbReference type="InterPro" id="IPR001232">
    <property type="entry name" value="SKP1-like"/>
</dbReference>
<dbReference type="Proteomes" id="UP000278807">
    <property type="component" value="Unassembled WGS sequence"/>
</dbReference>
<dbReference type="SMART" id="SM00512">
    <property type="entry name" value="Skp1"/>
    <property type="match status" value="1"/>
</dbReference>
<evidence type="ECO:0000256" key="1">
    <source>
        <dbReference type="ARBA" id="ARBA00009993"/>
    </source>
</evidence>
<evidence type="ECO:0000313" key="4">
    <source>
        <dbReference type="Proteomes" id="UP000278807"/>
    </source>
</evidence>
<evidence type="ECO:0000259" key="2">
    <source>
        <dbReference type="Pfam" id="PF03931"/>
    </source>
</evidence>
<keyword evidence="4" id="KW-1185">Reference proteome</keyword>
<sequence length="139" mass="16406">MVTVRIQAKDGNIVRIETNLLNLIPTLHRKISGESDEQDGKLYVEINSEVLQEIIAWCEYHNRCPTEKDNKREGNRSSWELCEWDRGFFLENRQKFDELVDAAIVLDMEHLCDACSIYVTERFREFTEYGQLLGYQHSF</sequence>
<protein>
    <submittedName>
        <fullName evidence="5">Skp1_POZ domain-containing protein</fullName>
    </submittedName>
</protein>
<dbReference type="SUPFAM" id="SSF54695">
    <property type="entry name" value="POZ domain"/>
    <property type="match status" value="1"/>
</dbReference>
<comment type="similarity">
    <text evidence="1">Belongs to the SKP1 family.</text>
</comment>
<feature type="domain" description="SKP1 component POZ" evidence="2">
    <location>
        <begin position="4"/>
        <end position="62"/>
    </location>
</feature>
<dbReference type="AlphaFoldDB" id="A0A0R3TVC8"/>
<proteinExistence type="inferred from homology"/>